<name>X1AS05_9ZZZZ</name>
<comment type="caution">
    <text evidence="1">The sequence shown here is derived from an EMBL/GenBank/DDBJ whole genome shotgun (WGS) entry which is preliminary data.</text>
</comment>
<evidence type="ECO:0000313" key="1">
    <source>
        <dbReference type="EMBL" id="GAG72107.1"/>
    </source>
</evidence>
<proteinExistence type="predicted"/>
<dbReference type="EMBL" id="BART01003104">
    <property type="protein sequence ID" value="GAG72107.1"/>
    <property type="molecule type" value="Genomic_DNA"/>
</dbReference>
<sequence length="58" mass="6876">ESGKSICEFEKSLRDSKWMLGKFLDFNLVRVVIMPHVKREHLIEFSSDLEKIVKKLKL</sequence>
<dbReference type="InterPro" id="IPR015422">
    <property type="entry name" value="PyrdxlP-dep_Trfase_small"/>
</dbReference>
<gene>
    <name evidence="1" type="ORF">S01H4_08845</name>
</gene>
<feature type="non-terminal residue" evidence="1">
    <location>
        <position position="1"/>
    </location>
</feature>
<dbReference type="Gene3D" id="3.90.1150.10">
    <property type="entry name" value="Aspartate Aminotransferase, domain 1"/>
    <property type="match status" value="1"/>
</dbReference>
<accession>X1AS05</accession>
<dbReference type="AlphaFoldDB" id="X1AS05"/>
<protein>
    <submittedName>
        <fullName evidence="1">Uncharacterized protein</fullName>
    </submittedName>
</protein>
<organism evidence="1">
    <name type="scientific">marine sediment metagenome</name>
    <dbReference type="NCBI Taxonomy" id="412755"/>
    <lineage>
        <taxon>unclassified sequences</taxon>
        <taxon>metagenomes</taxon>
        <taxon>ecological metagenomes</taxon>
    </lineage>
</organism>
<reference evidence="1" key="1">
    <citation type="journal article" date="2014" name="Front. Microbiol.">
        <title>High frequency of phylogenetically diverse reductive dehalogenase-homologous genes in deep subseafloor sedimentary metagenomes.</title>
        <authorList>
            <person name="Kawai M."/>
            <person name="Futagami T."/>
            <person name="Toyoda A."/>
            <person name="Takaki Y."/>
            <person name="Nishi S."/>
            <person name="Hori S."/>
            <person name="Arai W."/>
            <person name="Tsubouchi T."/>
            <person name="Morono Y."/>
            <person name="Uchiyama I."/>
            <person name="Ito T."/>
            <person name="Fujiyama A."/>
            <person name="Inagaki F."/>
            <person name="Takami H."/>
        </authorList>
    </citation>
    <scope>NUCLEOTIDE SEQUENCE</scope>
    <source>
        <strain evidence="1">Expedition CK06-06</strain>
    </source>
</reference>